<evidence type="ECO:0000313" key="1">
    <source>
        <dbReference type="EMBL" id="NKQ54723.1"/>
    </source>
</evidence>
<dbReference type="RefSeq" id="WP_168516905.1">
    <property type="nucleotide sequence ID" value="NZ_JAAXLS010000010.1"/>
</dbReference>
<name>A0ABX1J4J6_9PSEU</name>
<protein>
    <submittedName>
        <fullName evidence="1">Uncharacterized protein</fullName>
    </submittedName>
</protein>
<dbReference type="Proteomes" id="UP000715441">
    <property type="component" value="Unassembled WGS sequence"/>
</dbReference>
<accession>A0ABX1J4J6</accession>
<keyword evidence="2" id="KW-1185">Reference proteome</keyword>
<proteinExistence type="predicted"/>
<comment type="caution">
    <text evidence="1">The sequence shown here is derived from an EMBL/GenBank/DDBJ whole genome shotgun (WGS) entry which is preliminary data.</text>
</comment>
<dbReference type="EMBL" id="JAAXLS010000010">
    <property type="protein sequence ID" value="NKQ54723.1"/>
    <property type="molecule type" value="Genomic_DNA"/>
</dbReference>
<gene>
    <name evidence="1" type="ORF">HFP15_17715</name>
</gene>
<reference evidence="1 2" key="1">
    <citation type="submission" date="2020-04" db="EMBL/GenBank/DDBJ databases">
        <title>Novel species.</title>
        <authorList>
            <person name="Teo W.F.A."/>
            <person name="Lipun K."/>
            <person name="Srisuk N."/>
            <person name="Duangmal K."/>
        </authorList>
    </citation>
    <scope>NUCLEOTIDE SEQUENCE [LARGE SCALE GENOMIC DNA]</scope>
    <source>
        <strain evidence="1 2">K13G38</strain>
    </source>
</reference>
<evidence type="ECO:0000313" key="2">
    <source>
        <dbReference type="Proteomes" id="UP000715441"/>
    </source>
</evidence>
<organism evidence="1 2">
    <name type="scientific">Amycolatopsis acididurans</name>
    <dbReference type="NCBI Taxonomy" id="2724524"/>
    <lineage>
        <taxon>Bacteria</taxon>
        <taxon>Bacillati</taxon>
        <taxon>Actinomycetota</taxon>
        <taxon>Actinomycetes</taxon>
        <taxon>Pseudonocardiales</taxon>
        <taxon>Pseudonocardiaceae</taxon>
        <taxon>Amycolatopsis</taxon>
    </lineage>
</organism>
<sequence>MSERVRRRDPHAAVKRDVLVRYLDAWIAGALRSHRHATYVECGEFVADAFGVFEEFADRLAGSHLDMVIVGREPGDPPEGLPVRVVADPADLTVDGPMLANLDGLDVWPPVRGKSHEVMFTARSGDYGERLRAAGLAYRVAVELVADDGETELLVFGTGDSGHLATFKNELWSVDEFAGIRYRDPHDTEGTLVDISLTPQLLPLRRTLLAELTRRGPCPVADLRRHTLLETIYRPEDTIGALHAAAVAGEITREPAKGRLTPRTIVGPAGAHSAH</sequence>